<dbReference type="Proteomes" id="UP000179153">
    <property type="component" value="Unassembled WGS sequence"/>
</dbReference>
<comment type="caution">
    <text evidence="2">The sequence shown here is derived from an EMBL/GenBank/DDBJ whole genome shotgun (WGS) entry which is preliminary data.</text>
</comment>
<reference evidence="2 3" key="1">
    <citation type="journal article" date="2016" name="Nat. Commun.">
        <title>Thousands of microbial genomes shed light on interconnected biogeochemical processes in an aquifer system.</title>
        <authorList>
            <person name="Anantharaman K."/>
            <person name="Brown C.T."/>
            <person name="Hug L.A."/>
            <person name="Sharon I."/>
            <person name="Castelle C.J."/>
            <person name="Probst A.J."/>
            <person name="Thomas B.C."/>
            <person name="Singh A."/>
            <person name="Wilkins M.J."/>
            <person name="Karaoz U."/>
            <person name="Brodie E.L."/>
            <person name="Williams K.H."/>
            <person name="Hubbard S.S."/>
            <person name="Banfield J.F."/>
        </authorList>
    </citation>
    <scope>NUCLEOTIDE SEQUENCE [LARGE SCALE GENOMIC DNA]</scope>
</reference>
<feature type="coiled-coil region" evidence="1">
    <location>
        <begin position="32"/>
        <end position="66"/>
    </location>
</feature>
<keyword evidence="1" id="KW-0175">Coiled coil</keyword>
<proteinExistence type="predicted"/>
<sequence length="137" mass="15635">MRSVLSSPITIMALLVAITLAGFAVVRQNDLVGDAGDRESLLQAEIQRLEEENERVKRDIASFENTETIEREARERLNLKKEGEKVVVILPSDGKQPKELSDDIILQEYERRNAPAEEKKEPFGILKNLKAWINLFF</sequence>
<evidence type="ECO:0000313" key="3">
    <source>
        <dbReference type="Proteomes" id="UP000179153"/>
    </source>
</evidence>
<name>A0A1G2HHC6_9BACT</name>
<evidence type="ECO:0000313" key="2">
    <source>
        <dbReference type="EMBL" id="OGZ61789.1"/>
    </source>
</evidence>
<evidence type="ECO:0000256" key="1">
    <source>
        <dbReference type="SAM" id="Coils"/>
    </source>
</evidence>
<evidence type="ECO:0008006" key="4">
    <source>
        <dbReference type="Google" id="ProtNLM"/>
    </source>
</evidence>
<accession>A0A1G2HHC6</accession>
<dbReference type="InterPro" id="IPR007060">
    <property type="entry name" value="FtsL/DivIC"/>
</dbReference>
<organism evidence="2 3">
    <name type="scientific">Candidatus Spechtbacteria bacterium RIFCSPLOWO2_01_FULL_46_10</name>
    <dbReference type="NCBI Taxonomy" id="1802163"/>
    <lineage>
        <taxon>Bacteria</taxon>
        <taxon>Candidatus Spechtiibacteriota</taxon>
    </lineage>
</organism>
<dbReference type="Pfam" id="PF04977">
    <property type="entry name" value="DivIC"/>
    <property type="match status" value="1"/>
</dbReference>
<dbReference type="AlphaFoldDB" id="A0A1G2HHC6"/>
<dbReference type="STRING" id="1802163.A2932_01630"/>
<protein>
    <recommendedName>
        <fullName evidence="4">Septum formation initiator</fullName>
    </recommendedName>
</protein>
<gene>
    <name evidence="2" type="ORF">A2932_01630</name>
</gene>
<dbReference type="EMBL" id="MHOI01000010">
    <property type="protein sequence ID" value="OGZ61789.1"/>
    <property type="molecule type" value="Genomic_DNA"/>
</dbReference>